<evidence type="ECO:0000313" key="2">
    <source>
        <dbReference type="Proteomes" id="UP001228905"/>
    </source>
</evidence>
<name>A0ABU0ISU6_9CAUL</name>
<evidence type="ECO:0000313" key="1">
    <source>
        <dbReference type="EMBL" id="MDQ0465050.1"/>
    </source>
</evidence>
<comment type="caution">
    <text evidence="1">The sequence shown here is derived from an EMBL/GenBank/DDBJ whole genome shotgun (WGS) entry which is preliminary data.</text>
</comment>
<dbReference type="EMBL" id="JAUSVS010000005">
    <property type="protein sequence ID" value="MDQ0465050.1"/>
    <property type="molecule type" value="Genomic_DNA"/>
</dbReference>
<sequence length="42" mass="4699">MKPEWDQRPTPIDFAGAGPYTAALWNNRVFPAPFLSRPSKPA</sequence>
<reference evidence="1 2" key="1">
    <citation type="submission" date="2023-07" db="EMBL/GenBank/DDBJ databases">
        <title>Genomic Encyclopedia of Type Strains, Phase IV (KMG-IV): sequencing the most valuable type-strain genomes for metagenomic binning, comparative biology and taxonomic classification.</title>
        <authorList>
            <person name="Goeker M."/>
        </authorList>
    </citation>
    <scope>NUCLEOTIDE SEQUENCE [LARGE SCALE GENOMIC DNA]</scope>
    <source>
        <strain evidence="1 2">DSM 18695</strain>
    </source>
</reference>
<dbReference type="Proteomes" id="UP001228905">
    <property type="component" value="Unassembled WGS sequence"/>
</dbReference>
<gene>
    <name evidence="1" type="ORF">QO010_002834</name>
</gene>
<organism evidence="1 2">
    <name type="scientific">Caulobacter ginsengisoli</name>
    <dbReference type="NCBI Taxonomy" id="400775"/>
    <lineage>
        <taxon>Bacteria</taxon>
        <taxon>Pseudomonadati</taxon>
        <taxon>Pseudomonadota</taxon>
        <taxon>Alphaproteobacteria</taxon>
        <taxon>Caulobacterales</taxon>
        <taxon>Caulobacteraceae</taxon>
        <taxon>Caulobacter</taxon>
    </lineage>
</organism>
<keyword evidence="2" id="KW-1185">Reference proteome</keyword>
<proteinExistence type="predicted"/>
<accession>A0ABU0ISU6</accession>
<protein>
    <submittedName>
        <fullName evidence="1">Uncharacterized protein</fullName>
    </submittedName>
</protein>